<sequence length="159" mass="18060">MSKTAIIIISLLVLLLISGVAIARYKGFCSNSEARIGWMAERLDKHLELSDNQRVHLDKFRVEIISMADTLRSDREMYANEAADLLNQSSLDRERAHTLLMQKQAQLASISSDFIDAFADFSDNLEQHQRDKLQSMILHHKAHRHCGPGCNSPTKLNQE</sequence>
<reference evidence="1 2" key="1">
    <citation type="submission" date="2016-03" db="EMBL/GenBank/DDBJ databases">
        <title>Chemosynthetic sulphur-oxidizing symbionts of marine invertebrate animals are capable of nitrogen fixation.</title>
        <authorList>
            <person name="Petersen J.M."/>
            <person name="Kemper A."/>
            <person name="Gruber-Vodicka H."/>
            <person name="Cardini U."/>
            <person name="Geest Mvander."/>
            <person name="Kleiner M."/>
            <person name="Bulgheresi S."/>
            <person name="Fussmann M."/>
            <person name="Herbold C."/>
            <person name="Seah B.K.B."/>
            <person name="Antony C.Paul."/>
            <person name="Liu D."/>
            <person name="Belitz A."/>
            <person name="Weber M."/>
        </authorList>
    </citation>
    <scope>NUCLEOTIDE SEQUENCE [LARGE SCALE GENOMIC DNA]</scope>
    <source>
        <strain evidence="1">G_D</strain>
    </source>
</reference>
<name>A0A1E2URU0_9GAMM</name>
<evidence type="ECO:0000313" key="2">
    <source>
        <dbReference type="Proteomes" id="UP000094849"/>
    </source>
</evidence>
<evidence type="ECO:0000313" key="1">
    <source>
        <dbReference type="EMBL" id="ODB97477.1"/>
    </source>
</evidence>
<keyword evidence="2" id="KW-1185">Reference proteome</keyword>
<organism evidence="1 2">
    <name type="scientific">Candidatus Thiodiazotropha endoloripes</name>
    <dbReference type="NCBI Taxonomy" id="1818881"/>
    <lineage>
        <taxon>Bacteria</taxon>
        <taxon>Pseudomonadati</taxon>
        <taxon>Pseudomonadota</taxon>
        <taxon>Gammaproteobacteria</taxon>
        <taxon>Chromatiales</taxon>
        <taxon>Sedimenticolaceae</taxon>
        <taxon>Candidatus Thiodiazotropha</taxon>
    </lineage>
</organism>
<dbReference type="RefSeq" id="WP_069005244.1">
    <property type="nucleotide sequence ID" value="NZ_LVJX01000007.1"/>
</dbReference>
<dbReference type="Proteomes" id="UP000094849">
    <property type="component" value="Unassembled WGS sequence"/>
</dbReference>
<protein>
    <recommendedName>
        <fullName evidence="3">Zinc resistance-associated protein</fullName>
    </recommendedName>
</protein>
<comment type="caution">
    <text evidence="1">The sequence shown here is derived from an EMBL/GenBank/DDBJ whole genome shotgun (WGS) entry which is preliminary data.</text>
</comment>
<proteinExistence type="predicted"/>
<evidence type="ECO:0008006" key="3">
    <source>
        <dbReference type="Google" id="ProtNLM"/>
    </source>
</evidence>
<dbReference type="STRING" id="1818881.A3196_12360"/>
<dbReference type="EMBL" id="LVJZ01000003">
    <property type="protein sequence ID" value="ODB97477.1"/>
    <property type="molecule type" value="Genomic_DNA"/>
</dbReference>
<dbReference type="AlphaFoldDB" id="A0A1E2URU0"/>
<accession>A0A1E2URU0</accession>
<gene>
    <name evidence="1" type="ORF">A3196_12360</name>
</gene>